<dbReference type="PROSITE" id="PS00061">
    <property type="entry name" value="ADH_SHORT"/>
    <property type="match status" value="1"/>
</dbReference>
<protein>
    <submittedName>
        <fullName evidence="4">NAD(P)-dependent dehydrogenase, short-chain alcohol dehydrogenase family</fullName>
    </submittedName>
</protein>
<dbReference type="CDD" id="cd05355">
    <property type="entry name" value="SDR_c1"/>
    <property type="match status" value="1"/>
</dbReference>
<dbReference type="EMBL" id="FOGT01000029">
    <property type="protein sequence ID" value="SES42535.1"/>
    <property type="molecule type" value="Genomic_DNA"/>
</dbReference>
<proteinExistence type="inferred from homology"/>
<keyword evidence="5" id="KW-1185">Reference proteome</keyword>
<keyword evidence="2" id="KW-0560">Oxidoreductase</keyword>
<dbReference type="InterPro" id="IPR020904">
    <property type="entry name" value="Sc_DH/Rdtase_CS"/>
</dbReference>
<dbReference type="PRINTS" id="PR00081">
    <property type="entry name" value="GDHRDH"/>
</dbReference>
<evidence type="ECO:0000256" key="2">
    <source>
        <dbReference type="ARBA" id="ARBA00023002"/>
    </source>
</evidence>
<name>A0A1H9X8S7_9BACI</name>
<dbReference type="PRINTS" id="PR00080">
    <property type="entry name" value="SDRFAMILY"/>
</dbReference>
<dbReference type="PANTHER" id="PTHR48107">
    <property type="entry name" value="NADPH-DEPENDENT ALDEHYDE REDUCTASE-LIKE PROTEIN, CHLOROPLASTIC-RELATED"/>
    <property type="match status" value="1"/>
</dbReference>
<evidence type="ECO:0000313" key="4">
    <source>
        <dbReference type="EMBL" id="SES42535.1"/>
    </source>
</evidence>
<dbReference type="RefSeq" id="WP_093056148.1">
    <property type="nucleotide sequence ID" value="NZ_FOGT01000029.1"/>
</dbReference>
<dbReference type="NCBIfam" id="NF005214">
    <property type="entry name" value="PRK06701.1"/>
    <property type="match status" value="1"/>
</dbReference>
<dbReference type="AlphaFoldDB" id="A0A1H9X8S7"/>
<comment type="similarity">
    <text evidence="1">Belongs to the short-chain dehydrogenases/reductases (SDR) family.</text>
</comment>
<dbReference type="GO" id="GO:0016614">
    <property type="term" value="F:oxidoreductase activity, acting on CH-OH group of donors"/>
    <property type="evidence" value="ECO:0007669"/>
    <property type="project" value="UniProtKB-ARBA"/>
</dbReference>
<dbReference type="Proteomes" id="UP000198571">
    <property type="component" value="Unassembled WGS sequence"/>
</dbReference>
<sequence length="292" mass="31753">MKFSDINKQQQDGQPKQMQQRQPGFESEMNPEPIYDDPEYKGTGKLQDKVVILTGGDSGIGRAVAVAFAKEGAKLSIIYADEHEDAQKTKALVEKYNGECLLIPGDVGEEAFCFSAVKKTVDHFGQLDCLINNAAEQHFQENIEDISLEQFDRTFKTNIYGAFHFIKAAKPHLREGSTIINTVSVVAYEGMPVLMDYSATKGALLALTRSLSENMVSEGIRVNGVAPGPIWTPLIPASFPADKVAEFGTDSPMGRPGQPVELAPAYVHLASEDSSYMSGQVIHINGGKIVNG</sequence>
<dbReference type="STRING" id="1601833.SAMN05518684_12922"/>
<accession>A0A1H9X8S7</accession>
<dbReference type="InterPro" id="IPR002347">
    <property type="entry name" value="SDR_fam"/>
</dbReference>
<evidence type="ECO:0000313" key="5">
    <source>
        <dbReference type="Proteomes" id="UP000198571"/>
    </source>
</evidence>
<dbReference type="OrthoDB" id="9803333at2"/>
<gene>
    <name evidence="4" type="ORF">SAMN05518684_12922</name>
</gene>
<evidence type="ECO:0000256" key="1">
    <source>
        <dbReference type="ARBA" id="ARBA00006484"/>
    </source>
</evidence>
<feature type="compositionally biased region" description="Low complexity" evidence="3">
    <location>
        <begin position="9"/>
        <end position="22"/>
    </location>
</feature>
<dbReference type="FunFam" id="3.40.50.720:FF:000084">
    <property type="entry name" value="Short-chain dehydrogenase reductase"/>
    <property type="match status" value="1"/>
</dbReference>
<dbReference type="Gene3D" id="3.40.50.720">
    <property type="entry name" value="NAD(P)-binding Rossmann-like Domain"/>
    <property type="match status" value="1"/>
</dbReference>
<dbReference type="Pfam" id="PF13561">
    <property type="entry name" value="adh_short_C2"/>
    <property type="match status" value="1"/>
</dbReference>
<reference evidence="5" key="1">
    <citation type="submission" date="2016-10" db="EMBL/GenBank/DDBJ databases">
        <authorList>
            <person name="Varghese N."/>
            <person name="Submissions S."/>
        </authorList>
    </citation>
    <scope>NUCLEOTIDE SEQUENCE [LARGE SCALE GENOMIC DNA]</scope>
    <source>
        <strain evidence="5">S9</strain>
    </source>
</reference>
<dbReference type="GO" id="GO:0008206">
    <property type="term" value="P:bile acid metabolic process"/>
    <property type="evidence" value="ECO:0007669"/>
    <property type="project" value="UniProtKB-ARBA"/>
</dbReference>
<feature type="region of interest" description="Disordered" evidence="3">
    <location>
        <begin position="1"/>
        <end position="42"/>
    </location>
</feature>
<dbReference type="PANTHER" id="PTHR48107:SF16">
    <property type="entry name" value="NADPH-DEPENDENT ALDEHYDE REDUCTASE 1, CHLOROPLASTIC"/>
    <property type="match status" value="1"/>
</dbReference>
<dbReference type="SUPFAM" id="SSF51735">
    <property type="entry name" value="NAD(P)-binding Rossmann-fold domains"/>
    <property type="match status" value="1"/>
</dbReference>
<evidence type="ECO:0000256" key="3">
    <source>
        <dbReference type="SAM" id="MobiDB-lite"/>
    </source>
</evidence>
<dbReference type="InterPro" id="IPR036291">
    <property type="entry name" value="NAD(P)-bd_dom_sf"/>
</dbReference>
<organism evidence="4 5">
    <name type="scientific">Salipaludibacillus aurantiacus</name>
    <dbReference type="NCBI Taxonomy" id="1601833"/>
    <lineage>
        <taxon>Bacteria</taxon>
        <taxon>Bacillati</taxon>
        <taxon>Bacillota</taxon>
        <taxon>Bacilli</taxon>
        <taxon>Bacillales</taxon>
        <taxon>Bacillaceae</taxon>
    </lineage>
</organism>